<accession>A0A8S5PPA6</accession>
<organism evidence="1">
    <name type="scientific">Myoviridae sp. ctwwN25</name>
    <dbReference type="NCBI Taxonomy" id="2825209"/>
    <lineage>
        <taxon>Viruses</taxon>
        <taxon>Duplodnaviria</taxon>
        <taxon>Heunggongvirae</taxon>
        <taxon>Uroviricota</taxon>
        <taxon>Caudoviricetes</taxon>
    </lineage>
</organism>
<reference evidence="1" key="1">
    <citation type="journal article" date="2021" name="Proc. Natl. Acad. Sci. U.S.A.">
        <title>A Catalog of Tens of Thousands of Viruses from Human Metagenomes Reveals Hidden Associations with Chronic Diseases.</title>
        <authorList>
            <person name="Tisza M.J."/>
            <person name="Buck C.B."/>
        </authorList>
    </citation>
    <scope>NUCLEOTIDE SEQUENCE</scope>
    <source>
        <strain evidence="1">CtwwN25</strain>
    </source>
</reference>
<dbReference type="EMBL" id="BK015472">
    <property type="protein sequence ID" value="DAE08690.1"/>
    <property type="molecule type" value="Genomic_DNA"/>
</dbReference>
<sequence>MMDLSRSTKNKKGLLTALSFLYLRLIANL</sequence>
<evidence type="ECO:0000313" key="1">
    <source>
        <dbReference type="EMBL" id="DAE08690.1"/>
    </source>
</evidence>
<protein>
    <submittedName>
        <fullName evidence="1">Uncharacterized protein</fullName>
    </submittedName>
</protein>
<proteinExistence type="predicted"/>
<name>A0A8S5PPA6_9CAUD</name>